<dbReference type="STRING" id="1408657.A0A0W4ZLC2"/>
<evidence type="ECO:0000259" key="11">
    <source>
        <dbReference type="PROSITE" id="PS50929"/>
    </source>
</evidence>
<evidence type="ECO:0000256" key="7">
    <source>
        <dbReference type="ARBA" id="ARBA00023136"/>
    </source>
</evidence>
<dbReference type="GO" id="GO:0000329">
    <property type="term" value="C:fungal-type vacuole membrane"/>
    <property type="evidence" value="ECO:0007669"/>
    <property type="project" value="EnsemblFungi"/>
</dbReference>
<dbReference type="OrthoDB" id="6500128at2759"/>
<dbReference type="Gene3D" id="3.40.50.300">
    <property type="entry name" value="P-loop containing nucleotide triphosphate hydrolases"/>
    <property type="match status" value="1"/>
</dbReference>
<feature type="domain" description="ABC transporter" evidence="10">
    <location>
        <begin position="478"/>
        <end position="712"/>
    </location>
</feature>
<gene>
    <name evidence="12" type="ORF">T551_02429</name>
</gene>
<keyword evidence="13" id="KW-1185">Reference proteome</keyword>
<dbReference type="RefSeq" id="XP_018229264.1">
    <property type="nucleotide sequence ID" value="XM_018374692.1"/>
</dbReference>
<evidence type="ECO:0000313" key="13">
    <source>
        <dbReference type="Proteomes" id="UP000053447"/>
    </source>
</evidence>
<dbReference type="GO" id="GO:0036246">
    <property type="term" value="P:phytochelatin 2 import into vacuole"/>
    <property type="evidence" value="ECO:0007669"/>
    <property type="project" value="EnsemblFungi"/>
</dbReference>
<dbReference type="GO" id="GO:0071996">
    <property type="term" value="P:glutathione transmembrane import into vacuole"/>
    <property type="evidence" value="ECO:0007669"/>
    <property type="project" value="EnsemblFungi"/>
</dbReference>
<dbReference type="InterPro" id="IPR011527">
    <property type="entry name" value="ABC1_TM_dom"/>
</dbReference>
<dbReference type="GO" id="GO:0016887">
    <property type="term" value="F:ATP hydrolysis activity"/>
    <property type="evidence" value="ECO:0007669"/>
    <property type="project" value="InterPro"/>
</dbReference>
<name>A0A0W4ZLC2_PNEJ7</name>
<dbReference type="PANTHER" id="PTHR24221:SF651">
    <property type="entry name" value="HEAVY METAL TOLERANCE PROTEIN"/>
    <property type="match status" value="1"/>
</dbReference>
<accession>A0A0W4ZLC2</accession>
<dbReference type="InterPro" id="IPR003593">
    <property type="entry name" value="AAA+_ATPase"/>
</dbReference>
<comment type="caution">
    <text evidence="12">The sequence shown here is derived from an EMBL/GenBank/DDBJ whole genome shotgun (WGS) entry which is preliminary data.</text>
</comment>
<dbReference type="PANTHER" id="PTHR24221">
    <property type="entry name" value="ATP-BINDING CASSETTE SUB-FAMILY B"/>
    <property type="match status" value="1"/>
</dbReference>
<dbReference type="SUPFAM" id="SSF52540">
    <property type="entry name" value="P-loop containing nucleoside triphosphate hydrolases"/>
    <property type="match status" value="1"/>
</dbReference>
<dbReference type="eggNOG" id="KOG0056">
    <property type="taxonomic scope" value="Eukaryota"/>
</dbReference>
<dbReference type="GO" id="GO:0036249">
    <property type="term" value="P:cadmium ion import into vacuole"/>
    <property type="evidence" value="ECO:0007669"/>
    <property type="project" value="EnsemblFungi"/>
</dbReference>
<evidence type="ECO:0000313" key="12">
    <source>
        <dbReference type="EMBL" id="KTW29155.1"/>
    </source>
</evidence>
<dbReference type="InterPro" id="IPR017871">
    <property type="entry name" value="ABC_transporter-like_CS"/>
</dbReference>
<dbReference type="InterPro" id="IPR003439">
    <property type="entry name" value="ABC_transporter-like_ATP-bd"/>
</dbReference>
<keyword evidence="5" id="KW-0067">ATP-binding</keyword>
<dbReference type="EMBL" id="LFWA01000010">
    <property type="protein sequence ID" value="KTW29155.1"/>
    <property type="molecule type" value="Genomic_DNA"/>
</dbReference>
<evidence type="ECO:0008006" key="14">
    <source>
        <dbReference type="Google" id="ProtNLM"/>
    </source>
</evidence>
<evidence type="ECO:0000256" key="6">
    <source>
        <dbReference type="ARBA" id="ARBA00022989"/>
    </source>
</evidence>
<protein>
    <recommendedName>
        <fullName evidence="14">P-loop containing nucleoside triphosphate hydrolase protein</fullName>
    </recommendedName>
</protein>
<dbReference type="FunFam" id="3.40.50.300:FF:000186">
    <property type="entry name" value="ATP-binding cassette sub-family B member 7, mitochondrial"/>
    <property type="match status" value="1"/>
</dbReference>
<feature type="transmembrane region" description="Helical" evidence="9">
    <location>
        <begin position="6"/>
        <end position="30"/>
    </location>
</feature>
<dbReference type="GeneID" id="28940947"/>
<feature type="transmembrane region" description="Helical" evidence="9">
    <location>
        <begin position="42"/>
        <end position="69"/>
    </location>
</feature>
<dbReference type="PROSITE" id="PS50929">
    <property type="entry name" value="ABC_TM1F"/>
    <property type="match status" value="1"/>
</dbReference>
<dbReference type="InterPro" id="IPR039421">
    <property type="entry name" value="Type_1_exporter"/>
</dbReference>
<reference evidence="13" key="1">
    <citation type="journal article" date="2016" name="Nat. Commun.">
        <title>Genome analysis of three Pneumocystis species reveals adaptation mechanisms to life exclusively in mammalian hosts.</title>
        <authorList>
            <person name="Ma L."/>
            <person name="Chen Z."/>
            <person name="Huang D.W."/>
            <person name="Kutty G."/>
            <person name="Ishihara M."/>
            <person name="Wang H."/>
            <person name="Abouelleil A."/>
            <person name="Bishop L."/>
            <person name="Davey E."/>
            <person name="Deng R."/>
            <person name="Deng X."/>
            <person name="Fan L."/>
            <person name="Fantoni G."/>
            <person name="Fitzgerald M."/>
            <person name="Gogineni E."/>
            <person name="Goldberg J.M."/>
            <person name="Handley G."/>
            <person name="Hu X."/>
            <person name="Huber C."/>
            <person name="Jiao X."/>
            <person name="Jones K."/>
            <person name="Levin J.Z."/>
            <person name="Liu Y."/>
            <person name="Macdonald P."/>
            <person name="Melnikov A."/>
            <person name="Raley C."/>
            <person name="Sassi M."/>
            <person name="Sherman B.T."/>
            <person name="Song X."/>
            <person name="Sykes S."/>
            <person name="Tran B."/>
            <person name="Walsh L."/>
            <person name="Xia Y."/>
            <person name="Yang J."/>
            <person name="Young S."/>
            <person name="Zeng Q."/>
            <person name="Zheng X."/>
            <person name="Stephens R."/>
            <person name="Nusbaum C."/>
            <person name="Birren B.W."/>
            <person name="Azadi P."/>
            <person name="Lempicki R.A."/>
            <person name="Cuomo C.A."/>
            <person name="Kovacs J.A."/>
        </authorList>
    </citation>
    <scope>NUCLEOTIDE SEQUENCE [LARGE SCALE GENOMIC DNA]</scope>
    <source>
        <strain evidence="13">RU7</strain>
    </source>
</reference>
<proteinExistence type="inferred from homology"/>
<comment type="similarity">
    <text evidence="8">Belongs to the ABC transporter superfamily. ABCB family. Heavy Metal importer (TC 3.A.1.210) subfamily.</text>
</comment>
<dbReference type="GO" id="GO:0005524">
    <property type="term" value="F:ATP binding"/>
    <property type="evidence" value="ECO:0007669"/>
    <property type="project" value="UniProtKB-KW"/>
</dbReference>
<feature type="transmembrane region" description="Helical" evidence="9">
    <location>
        <begin position="144"/>
        <end position="166"/>
    </location>
</feature>
<evidence type="ECO:0000256" key="3">
    <source>
        <dbReference type="ARBA" id="ARBA00022692"/>
    </source>
</evidence>
<dbReference type="Pfam" id="PF00664">
    <property type="entry name" value="ABC_membrane"/>
    <property type="match status" value="1"/>
</dbReference>
<evidence type="ECO:0000256" key="4">
    <source>
        <dbReference type="ARBA" id="ARBA00022741"/>
    </source>
</evidence>
<keyword evidence="3 9" id="KW-0812">Transmembrane</keyword>
<dbReference type="GO" id="GO:0044604">
    <property type="term" value="F:ABC-type phytochelatin transporter activity"/>
    <property type="evidence" value="ECO:0007669"/>
    <property type="project" value="EnsemblFungi"/>
</dbReference>
<evidence type="ECO:0000259" key="10">
    <source>
        <dbReference type="PROSITE" id="PS50893"/>
    </source>
</evidence>
<keyword evidence="7 9" id="KW-0472">Membrane</keyword>
<dbReference type="SUPFAM" id="SSF90123">
    <property type="entry name" value="ABC transporter transmembrane region"/>
    <property type="match status" value="1"/>
</dbReference>
<dbReference type="InterPro" id="IPR027417">
    <property type="entry name" value="P-loop_NTPase"/>
</dbReference>
<organism evidence="12 13">
    <name type="scientific">Pneumocystis jirovecii (strain RU7)</name>
    <name type="common">Human pneumocystis pneumonia agent</name>
    <dbReference type="NCBI Taxonomy" id="1408657"/>
    <lineage>
        <taxon>Eukaryota</taxon>
        <taxon>Fungi</taxon>
        <taxon>Dikarya</taxon>
        <taxon>Ascomycota</taxon>
        <taxon>Taphrinomycotina</taxon>
        <taxon>Pneumocystomycetes</taxon>
        <taxon>Pneumocystaceae</taxon>
        <taxon>Pneumocystis</taxon>
    </lineage>
</organism>
<feature type="domain" description="ABC transmembrane type-1" evidence="11">
    <location>
        <begin position="158"/>
        <end position="444"/>
    </location>
</feature>
<evidence type="ECO:0000256" key="9">
    <source>
        <dbReference type="SAM" id="Phobius"/>
    </source>
</evidence>
<feature type="transmembrane region" description="Helical" evidence="9">
    <location>
        <begin position="271"/>
        <end position="294"/>
    </location>
</feature>
<keyword evidence="4" id="KW-0547">Nucleotide-binding</keyword>
<dbReference type="GO" id="GO:0098849">
    <property type="term" value="P:cellular detoxification of cadmium ion"/>
    <property type="evidence" value="ECO:0007669"/>
    <property type="project" value="EnsemblFungi"/>
</dbReference>
<dbReference type="Gene3D" id="1.20.1560.10">
    <property type="entry name" value="ABC transporter type 1, transmembrane domain"/>
    <property type="match status" value="1"/>
</dbReference>
<keyword evidence="2" id="KW-0813">Transport</keyword>
<dbReference type="CDD" id="cd03253">
    <property type="entry name" value="ABCC_ATM1_transporter"/>
    <property type="match status" value="1"/>
</dbReference>
<dbReference type="InterPro" id="IPR036640">
    <property type="entry name" value="ABC1_TM_sf"/>
</dbReference>
<comment type="subcellular location">
    <subcellularLocation>
        <location evidence="1">Membrane</location>
        <topology evidence="1">Multi-pass membrane protein</topology>
    </subcellularLocation>
</comment>
<dbReference type="PROSITE" id="PS50893">
    <property type="entry name" value="ABC_TRANSPORTER_2"/>
    <property type="match status" value="1"/>
</dbReference>
<keyword evidence="6 9" id="KW-1133">Transmembrane helix</keyword>
<evidence type="ECO:0000256" key="1">
    <source>
        <dbReference type="ARBA" id="ARBA00004141"/>
    </source>
</evidence>
<evidence type="ECO:0000256" key="5">
    <source>
        <dbReference type="ARBA" id="ARBA00022840"/>
    </source>
</evidence>
<dbReference type="SMART" id="SM00382">
    <property type="entry name" value="AAA"/>
    <property type="match status" value="1"/>
</dbReference>
<dbReference type="Proteomes" id="UP000053447">
    <property type="component" value="Unassembled WGS sequence"/>
</dbReference>
<dbReference type="VEuPathDB" id="FungiDB:T551_02429"/>
<dbReference type="CDD" id="cd18583">
    <property type="entry name" value="ABC_6TM_HMT1"/>
    <property type="match status" value="1"/>
</dbReference>
<evidence type="ECO:0000256" key="8">
    <source>
        <dbReference type="ARBA" id="ARBA00024363"/>
    </source>
</evidence>
<dbReference type="FunFam" id="1.20.1560.10:FF:000050">
    <property type="entry name" value="Vacuolar ABC heavy metal transporter (Hmt1)"/>
    <property type="match status" value="1"/>
</dbReference>
<evidence type="ECO:0000256" key="2">
    <source>
        <dbReference type="ARBA" id="ARBA00022448"/>
    </source>
</evidence>
<dbReference type="Pfam" id="PF00005">
    <property type="entry name" value="ABC_tran"/>
    <property type="match status" value="1"/>
</dbReference>
<sequence length="734" mass="85102">MNINNNIIVSFIHYTLPWLLLTLYITASITSRKHKKKQNISLLLQTISTFLILLTFIGDSILFLIYILIKQDWWVAQSTVVLRKPTLDTEETSPLFEQNQTYEDDELSDIKNYLWDLKTKYTLNEKSWNKWWEYIKKFTLFFPYIWPTNVLSLKIIIFFCFALLLISRYVNILTPQQLGIITDKLVTNTDNKENIWIYVLVFMFYKFLQGNMGLVSSIRSHLWIPINQHAYRNLSVKAFEHIHALSLDFHLSKKTGEIMSALDHGSSINTFFDLIIFQVLPVIIDIFIAIIYFFVNFDAYFALIIMIMTISYIYITIKITEWRTEYRRDMISKHREEYSIKCDSITNYETVKYFNAEYFEFNRHENAVKTYQKAEYNVLSSLNFLNTIQNTIYTIGLLSIAFLSAYKVIKNQTSVGNFVSLLTYMTQLQGPLNYFGSLYRSLQSSFVDAERMLELFNEKPSVSDKPDAIDLKITHGEVIFDNVHFSYDNKKTALKALSFHAKAGTSVALVGESGSGKTTVLRCLFKFFNIHSGTIKIDGQNIHDVKLNSLRKNIGIVPQDTVLFNDTIMFNIRYAKPDASDEEVFEAARMAQIHDKIMTWPDKYDTKVGERGLRLSGGEKQRIAIARTILKNPKIILLDEATSALDTHTERQVQVALKKLTEGRTTICIAHRLSTIISCDLILCMKDGSIVESGTHEELLDQTKKLSKNCLYYSMWQKQIHGDKNSEENDKRDK</sequence>
<feature type="transmembrane region" description="Helical" evidence="9">
    <location>
        <begin position="300"/>
        <end position="320"/>
    </location>
</feature>
<dbReference type="PROSITE" id="PS00211">
    <property type="entry name" value="ABC_TRANSPORTER_1"/>
    <property type="match status" value="1"/>
</dbReference>
<dbReference type="AlphaFoldDB" id="A0A0W4ZLC2"/>